<gene>
    <name evidence="1" type="ORF">J0895_17765</name>
</gene>
<protein>
    <submittedName>
        <fullName evidence="1">Uncharacterized protein</fullName>
    </submittedName>
</protein>
<reference evidence="1 2" key="1">
    <citation type="submission" date="2021-03" db="EMBL/GenBank/DDBJ databases">
        <title>Metabolic Capacity of the Antarctic Cyanobacterium Phormidium pseudopriestleyi that Sustains Oxygenic Photosynthesis in the Presence of Hydrogen Sulfide.</title>
        <authorList>
            <person name="Lumian J.E."/>
            <person name="Jungblut A.D."/>
            <person name="Dillon M.L."/>
            <person name="Hawes I."/>
            <person name="Doran P.T."/>
            <person name="Mackey T.J."/>
            <person name="Dick G.J."/>
            <person name="Grettenberger C.L."/>
            <person name="Sumner D.Y."/>
        </authorList>
    </citation>
    <scope>NUCLEOTIDE SEQUENCE [LARGE SCALE GENOMIC DNA]</scope>
    <source>
        <strain evidence="1 2">FRX01</strain>
    </source>
</reference>
<evidence type="ECO:0000313" key="2">
    <source>
        <dbReference type="Proteomes" id="UP000664844"/>
    </source>
</evidence>
<proteinExistence type="predicted"/>
<name>A0ABS3FUZ7_9CYAN</name>
<dbReference type="RefSeq" id="WP_207089349.1">
    <property type="nucleotide sequence ID" value="NZ_JAFLQW010000466.1"/>
</dbReference>
<evidence type="ECO:0000313" key="1">
    <source>
        <dbReference type="EMBL" id="MBO0350878.1"/>
    </source>
</evidence>
<dbReference type="Proteomes" id="UP000664844">
    <property type="component" value="Unassembled WGS sequence"/>
</dbReference>
<sequence>MAKPRHALTVGDRACMEAGAHLFLRASAIARHSDTPPTSFYAQVRSHVTMTPP</sequence>
<accession>A0ABS3FUZ7</accession>
<organism evidence="1 2">
    <name type="scientific">Phormidium pseudopriestleyi FRX01</name>
    <dbReference type="NCBI Taxonomy" id="1759528"/>
    <lineage>
        <taxon>Bacteria</taxon>
        <taxon>Bacillati</taxon>
        <taxon>Cyanobacteriota</taxon>
        <taxon>Cyanophyceae</taxon>
        <taxon>Oscillatoriophycideae</taxon>
        <taxon>Oscillatoriales</taxon>
        <taxon>Oscillatoriaceae</taxon>
        <taxon>Phormidium</taxon>
    </lineage>
</organism>
<dbReference type="EMBL" id="JAFLQW010000466">
    <property type="protein sequence ID" value="MBO0350878.1"/>
    <property type="molecule type" value="Genomic_DNA"/>
</dbReference>
<comment type="caution">
    <text evidence="1">The sequence shown here is derived from an EMBL/GenBank/DDBJ whole genome shotgun (WGS) entry which is preliminary data.</text>
</comment>
<keyword evidence="2" id="KW-1185">Reference proteome</keyword>